<evidence type="ECO:0000256" key="1">
    <source>
        <dbReference type="SAM" id="MobiDB-lite"/>
    </source>
</evidence>
<reference evidence="2" key="1">
    <citation type="submission" date="2018-02" db="EMBL/GenBank/DDBJ databases">
        <authorList>
            <person name="Cohen D.B."/>
            <person name="Kent A.D."/>
        </authorList>
    </citation>
    <scope>NUCLEOTIDE SEQUENCE</scope>
</reference>
<accession>A0A2N9FGB1</accession>
<organism evidence="2">
    <name type="scientific">Fagus sylvatica</name>
    <name type="common">Beechnut</name>
    <dbReference type="NCBI Taxonomy" id="28930"/>
    <lineage>
        <taxon>Eukaryota</taxon>
        <taxon>Viridiplantae</taxon>
        <taxon>Streptophyta</taxon>
        <taxon>Embryophyta</taxon>
        <taxon>Tracheophyta</taxon>
        <taxon>Spermatophyta</taxon>
        <taxon>Magnoliopsida</taxon>
        <taxon>eudicotyledons</taxon>
        <taxon>Gunneridae</taxon>
        <taxon>Pentapetalae</taxon>
        <taxon>rosids</taxon>
        <taxon>fabids</taxon>
        <taxon>Fagales</taxon>
        <taxon>Fagaceae</taxon>
        <taxon>Fagus</taxon>
    </lineage>
</organism>
<sequence>MTKMLVFFINQQTSTMVPEKTVHGSISQSPENWRRAGPPRHPVVHDGLPSGPRQITQRFTSKLSHKSNLRRRQLWQVTKKMTKKMRQGLKRPRNLPWPPKSVSAEASNDEKQAGHFLLPTGRGGLHHKVVHGSISWNRK</sequence>
<gene>
    <name evidence="2" type="ORF">FSB_LOCUS17748</name>
</gene>
<feature type="region of interest" description="Disordered" evidence="1">
    <location>
        <begin position="19"/>
        <end position="52"/>
    </location>
</feature>
<name>A0A2N9FGB1_FAGSY</name>
<dbReference type="EMBL" id="OIVN01001102">
    <property type="protein sequence ID" value="SPC89866.1"/>
    <property type="molecule type" value="Genomic_DNA"/>
</dbReference>
<protein>
    <submittedName>
        <fullName evidence="2">Uncharacterized protein</fullName>
    </submittedName>
</protein>
<feature type="region of interest" description="Disordered" evidence="1">
    <location>
        <begin position="80"/>
        <end position="110"/>
    </location>
</feature>
<evidence type="ECO:0000313" key="2">
    <source>
        <dbReference type="EMBL" id="SPC89866.1"/>
    </source>
</evidence>
<feature type="compositionally biased region" description="Basic residues" evidence="1">
    <location>
        <begin position="80"/>
        <end position="93"/>
    </location>
</feature>
<proteinExistence type="predicted"/>
<dbReference type="AlphaFoldDB" id="A0A2N9FGB1"/>